<name>A0A067CQ99_SAPPC</name>
<dbReference type="PANTHER" id="PTHR22796">
    <property type="entry name" value="URG4-RELATED"/>
    <property type="match status" value="1"/>
</dbReference>
<keyword evidence="2" id="KW-1185">Reference proteome</keyword>
<dbReference type="KEGG" id="spar:SPRG_02571"/>
<reference evidence="1 2" key="1">
    <citation type="journal article" date="2013" name="PLoS Genet.">
        <title>Distinctive expansion of potential virulence genes in the genome of the oomycete fish pathogen Saprolegnia parasitica.</title>
        <authorList>
            <person name="Jiang R.H."/>
            <person name="de Bruijn I."/>
            <person name="Haas B.J."/>
            <person name="Belmonte R."/>
            <person name="Lobach L."/>
            <person name="Christie J."/>
            <person name="van den Ackerveken G."/>
            <person name="Bottin A."/>
            <person name="Bulone V."/>
            <person name="Diaz-Moreno S.M."/>
            <person name="Dumas B."/>
            <person name="Fan L."/>
            <person name="Gaulin E."/>
            <person name="Govers F."/>
            <person name="Grenville-Briggs L.J."/>
            <person name="Horner N.R."/>
            <person name="Levin J.Z."/>
            <person name="Mammella M."/>
            <person name="Meijer H.J."/>
            <person name="Morris P."/>
            <person name="Nusbaum C."/>
            <person name="Oome S."/>
            <person name="Phillips A.J."/>
            <person name="van Rooyen D."/>
            <person name="Rzeszutek E."/>
            <person name="Saraiva M."/>
            <person name="Secombes C.J."/>
            <person name="Seidl M.F."/>
            <person name="Snel B."/>
            <person name="Stassen J.H."/>
            <person name="Sykes S."/>
            <person name="Tripathy S."/>
            <person name="van den Berg H."/>
            <person name="Vega-Arreguin J.C."/>
            <person name="Wawra S."/>
            <person name="Young S.K."/>
            <person name="Zeng Q."/>
            <person name="Dieguez-Uribeondo J."/>
            <person name="Russ C."/>
            <person name="Tyler B.M."/>
            <person name="van West P."/>
        </authorList>
    </citation>
    <scope>NUCLEOTIDE SEQUENCE [LARGE SCALE GENOMIC DNA]</scope>
    <source>
        <strain evidence="1 2">CBS 223.65</strain>
    </source>
</reference>
<dbReference type="OrthoDB" id="1597724at2759"/>
<dbReference type="EMBL" id="KK583194">
    <property type="protein sequence ID" value="KDO32879.1"/>
    <property type="molecule type" value="Genomic_DNA"/>
</dbReference>
<accession>A0A067CQ99</accession>
<protein>
    <submittedName>
        <fullName evidence="1">Uncharacterized protein</fullName>
    </submittedName>
</protein>
<organism evidence="1 2">
    <name type="scientific">Saprolegnia parasitica (strain CBS 223.65)</name>
    <dbReference type="NCBI Taxonomy" id="695850"/>
    <lineage>
        <taxon>Eukaryota</taxon>
        <taxon>Sar</taxon>
        <taxon>Stramenopiles</taxon>
        <taxon>Oomycota</taxon>
        <taxon>Saprolegniomycetes</taxon>
        <taxon>Saprolegniales</taxon>
        <taxon>Saprolegniaceae</taxon>
        <taxon>Saprolegnia</taxon>
    </lineage>
</organism>
<dbReference type="RefSeq" id="XP_012196530.1">
    <property type="nucleotide sequence ID" value="XM_012341140.1"/>
</dbReference>
<dbReference type="SUPFAM" id="SSF52540">
    <property type="entry name" value="P-loop containing nucleoside triphosphate hydrolases"/>
    <property type="match status" value="1"/>
</dbReference>
<proteinExistence type="predicted"/>
<sequence length="378" mass="41970">MGVQSSGKSTLLNCMFGVRLRTSVARVHARRQLPAYRLRQRRRHVGVEGTVWRDNRMTYVAILPADATIILTKGESTNMIKDVLPIVLSAFANSKLAATSGGHLSSKLYFAFNQIDVTQTSTMGMRLRALLGSLRSSAKQIAAVRQSQSATSTMFLRDFHTVITDDARCDVRILGLTQGQTTPPNDVPLPDFGDRLQARTIGELGESSDLVWMCLQSANFELDFASPRERVVYDQLIQAMAGHTQELAKIYSEAFDAVLQTMSANNAAENAPEASRSRKYEILLQHHVESAVATLDAVVATTLDQNEFAKWATAMHDTWADKKQRQASHSVRLVQSKVQLEVDAITTVYKEEIQTDIVEYITKCGPVKTMTASDRWTT</sequence>
<dbReference type="Proteomes" id="UP000030745">
    <property type="component" value="Unassembled WGS sequence"/>
</dbReference>
<dbReference type="VEuPathDB" id="FungiDB:SPRG_02571"/>
<gene>
    <name evidence="1" type="ORF">SPRG_02571</name>
</gene>
<dbReference type="PANTHER" id="PTHR22796:SF1">
    <property type="entry name" value="VWFA DOMAIN-CONTAINING PROTEIN"/>
    <property type="match status" value="1"/>
</dbReference>
<evidence type="ECO:0000313" key="1">
    <source>
        <dbReference type="EMBL" id="KDO32879.1"/>
    </source>
</evidence>
<dbReference type="AlphaFoldDB" id="A0A067CQ99"/>
<evidence type="ECO:0000313" key="2">
    <source>
        <dbReference type="Proteomes" id="UP000030745"/>
    </source>
</evidence>
<dbReference type="GeneID" id="24125119"/>
<dbReference type="InterPro" id="IPR027417">
    <property type="entry name" value="P-loop_NTPase"/>
</dbReference>